<sequence>MTLATRRCYEAGHRPKILVIIDETEECGRAVYFAARRAKRQGAMVAMLALTAPGDFQNWFSVGDVMREEAEAEAKGHIARHAERVREIAGVEPQQIVREGKSGEEIQALIEEDEDIALLILAAGTGTEGPGPLVTQLAGKSSGSFPIPLMIVPGHLTEAEIDTLS</sequence>
<evidence type="ECO:0000313" key="2">
    <source>
        <dbReference type="EMBL" id="GGE29010.1"/>
    </source>
</evidence>
<dbReference type="CDD" id="cd00293">
    <property type="entry name" value="USP-like"/>
    <property type="match status" value="1"/>
</dbReference>
<accession>A0A8J2VKA2</accession>
<dbReference type="Proteomes" id="UP000602745">
    <property type="component" value="Unassembled WGS sequence"/>
</dbReference>
<dbReference type="InterPro" id="IPR006016">
    <property type="entry name" value="UspA"/>
</dbReference>
<reference evidence="2" key="1">
    <citation type="journal article" date="2014" name="Int. J. Syst. Evol. Microbiol.">
        <title>Complete genome sequence of Corynebacterium casei LMG S-19264T (=DSM 44701T), isolated from a smear-ripened cheese.</title>
        <authorList>
            <consortium name="US DOE Joint Genome Institute (JGI-PGF)"/>
            <person name="Walter F."/>
            <person name="Albersmeier A."/>
            <person name="Kalinowski J."/>
            <person name="Ruckert C."/>
        </authorList>
    </citation>
    <scope>NUCLEOTIDE SEQUENCE</scope>
    <source>
        <strain evidence="2">CCM 7684</strain>
    </source>
</reference>
<dbReference type="Gene3D" id="3.40.50.620">
    <property type="entry name" value="HUPs"/>
    <property type="match status" value="1"/>
</dbReference>
<dbReference type="SUPFAM" id="SSF52402">
    <property type="entry name" value="Adenine nucleotide alpha hydrolases-like"/>
    <property type="match status" value="1"/>
</dbReference>
<evidence type="ECO:0000259" key="1">
    <source>
        <dbReference type="Pfam" id="PF00582"/>
    </source>
</evidence>
<evidence type="ECO:0000313" key="3">
    <source>
        <dbReference type="Proteomes" id="UP000602745"/>
    </source>
</evidence>
<dbReference type="Pfam" id="PF00582">
    <property type="entry name" value="Usp"/>
    <property type="match status" value="1"/>
</dbReference>
<proteinExistence type="predicted"/>
<dbReference type="AlphaFoldDB" id="A0A8J2VKA2"/>
<dbReference type="EMBL" id="BMCP01000001">
    <property type="protein sequence ID" value="GGE29010.1"/>
    <property type="molecule type" value="Genomic_DNA"/>
</dbReference>
<keyword evidence="3" id="KW-1185">Reference proteome</keyword>
<name>A0A8J2VKA2_9RHOB</name>
<gene>
    <name evidence="2" type="ORF">GCM10007276_02700</name>
</gene>
<protein>
    <submittedName>
        <fullName evidence="2">Universal stress protein A</fullName>
    </submittedName>
</protein>
<organism evidence="2 3">
    <name type="scientific">Agaricicola taiwanensis</name>
    <dbReference type="NCBI Taxonomy" id="591372"/>
    <lineage>
        <taxon>Bacteria</taxon>
        <taxon>Pseudomonadati</taxon>
        <taxon>Pseudomonadota</taxon>
        <taxon>Alphaproteobacteria</taxon>
        <taxon>Rhodobacterales</taxon>
        <taxon>Paracoccaceae</taxon>
        <taxon>Agaricicola</taxon>
    </lineage>
</organism>
<comment type="caution">
    <text evidence="2">The sequence shown here is derived from an EMBL/GenBank/DDBJ whole genome shotgun (WGS) entry which is preliminary data.</text>
</comment>
<feature type="domain" description="UspA" evidence="1">
    <location>
        <begin position="16"/>
        <end position="152"/>
    </location>
</feature>
<dbReference type="InterPro" id="IPR014729">
    <property type="entry name" value="Rossmann-like_a/b/a_fold"/>
</dbReference>
<reference evidence="2" key="2">
    <citation type="submission" date="2020-09" db="EMBL/GenBank/DDBJ databases">
        <authorList>
            <person name="Sun Q."/>
            <person name="Sedlacek I."/>
        </authorList>
    </citation>
    <scope>NUCLEOTIDE SEQUENCE</scope>
    <source>
        <strain evidence="2">CCM 7684</strain>
    </source>
</reference>
<dbReference type="RefSeq" id="WP_188407904.1">
    <property type="nucleotide sequence ID" value="NZ_BMCP01000001.1"/>
</dbReference>